<evidence type="ECO:0000256" key="4">
    <source>
        <dbReference type="ARBA" id="ARBA00022692"/>
    </source>
</evidence>
<organism evidence="9 10">
    <name type="scientific">Trifolium medium</name>
    <dbReference type="NCBI Taxonomy" id="97028"/>
    <lineage>
        <taxon>Eukaryota</taxon>
        <taxon>Viridiplantae</taxon>
        <taxon>Streptophyta</taxon>
        <taxon>Embryophyta</taxon>
        <taxon>Tracheophyta</taxon>
        <taxon>Spermatophyta</taxon>
        <taxon>Magnoliopsida</taxon>
        <taxon>eudicotyledons</taxon>
        <taxon>Gunneridae</taxon>
        <taxon>Pentapetalae</taxon>
        <taxon>rosids</taxon>
        <taxon>fabids</taxon>
        <taxon>Fabales</taxon>
        <taxon>Fabaceae</taxon>
        <taxon>Papilionoideae</taxon>
        <taxon>50 kb inversion clade</taxon>
        <taxon>NPAAA clade</taxon>
        <taxon>Hologalegina</taxon>
        <taxon>IRL clade</taxon>
        <taxon>Trifolieae</taxon>
        <taxon>Trifolium</taxon>
    </lineage>
</organism>
<evidence type="ECO:0000259" key="8">
    <source>
        <dbReference type="Pfam" id="PF23270"/>
    </source>
</evidence>
<comment type="subcellular location">
    <subcellularLocation>
        <location evidence="1">Membrane</location>
    </subcellularLocation>
</comment>
<keyword evidence="6" id="KW-0472">Membrane</keyword>
<dbReference type="EMBL" id="LXQA010128725">
    <property type="protein sequence ID" value="MCI22118.1"/>
    <property type="molecule type" value="Genomic_DNA"/>
</dbReference>
<evidence type="ECO:0000256" key="5">
    <source>
        <dbReference type="ARBA" id="ARBA00022989"/>
    </source>
</evidence>
<evidence type="ECO:0000256" key="1">
    <source>
        <dbReference type="ARBA" id="ARBA00004370"/>
    </source>
</evidence>
<dbReference type="Pfam" id="PF23270">
    <property type="entry name" value="HAD_RAM2_N"/>
    <property type="match status" value="1"/>
</dbReference>
<evidence type="ECO:0000313" key="10">
    <source>
        <dbReference type="Proteomes" id="UP000265520"/>
    </source>
</evidence>
<comment type="caution">
    <text evidence="9">The sequence shown here is derived from an EMBL/GenBank/DDBJ whole genome shotgun (WGS) entry which is preliminary data.</text>
</comment>
<comment type="similarity">
    <text evidence="2">Belongs to the GPAT/DAPAT family.</text>
</comment>
<dbReference type="GO" id="GO:0016791">
    <property type="term" value="F:phosphatase activity"/>
    <property type="evidence" value="ECO:0007669"/>
    <property type="project" value="TreeGrafter"/>
</dbReference>
<evidence type="ECO:0000313" key="9">
    <source>
        <dbReference type="EMBL" id="MCI22118.1"/>
    </source>
</evidence>
<reference evidence="9 10" key="1">
    <citation type="journal article" date="2018" name="Front. Plant Sci.">
        <title>Red Clover (Trifolium pratense) and Zigzag Clover (T. medium) - A Picture of Genomic Similarities and Differences.</title>
        <authorList>
            <person name="Dluhosova J."/>
            <person name="Istvanek J."/>
            <person name="Nedelnik J."/>
            <person name="Repkova J."/>
        </authorList>
    </citation>
    <scope>NUCLEOTIDE SEQUENCE [LARGE SCALE GENOMIC DNA]</scope>
    <source>
        <strain evidence="10">cv. 10/8</strain>
        <tissue evidence="9">Leaf</tissue>
    </source>
</reference>
<dbReference type="GO" id="GO:0010143">
    <property type="term" value="P:cutin biosynthetic process"/>
    <property type="evidence" value="ECO:0007669"/>
    <property type="project" value="TreeGrafter"/>
</dbReference>
<protein>
    <submittedName>
        <fullName evidence="9">Glycerol-3-phosphate 2-O-acyltransferase 6-like</fullName>
    </submittedName>
</protein>
<keyword evidence="10" id="KW-1185">Reference proteome</keyword>
<dbReference type="InterPro" id="IPR056462">
    <property type="entry name" value="HAD_RAM2/GPAT1-8"/>
</dbReference>
<keyword evidence="3 9" id="KW-0808">Transferase</keyword>
<name>A0A392QD97_9FABA</name>
<keyword evidence="5" id="KW-1133">Transmembrane helix</keyword>
<dbReference type="PANTHER" id="PTHR15486">
    <property type="entry name" value="ANCIENT UBIQUITOUS PROTEIN"/>
    <property type="match status" value="1"/>
</dbReference>
<sequence>MVEPFLKEFLGADMVLGTEIASYKGRATGLICNPGILVGDKKAQVLKKTFGDEKPDIGLGDRVTDAPFMALCKKSDSKPVCYQISIQVISTPI</sequence>
<proteinExistence type="inferred from homology"/>
<accession>A0A392QD97</accession>
<keyword evidence="4" id="KW-0812">Transmembrane</keyword>
<keyword evidence="7 9" id="KW-0012">Acyltransferase</keyword>
<dbReference type="GO" id="GO:0016020">
    <property type="term" value="C:membrane"/>
    <property type="evidence" value="ECO:0007669"/>
    <property type="project" value="UniProtKB-SubCell"/>
</dbReference>
<evidence type="ECO:0000256" key="3">
    <source>
        <dbReference type="ARBA" id="ARBA00022679"/>
    </source>
</evidence>
<feature type="domain" description="Glycerol-3-phosphate acyltransferase RAM2/GPAT1-8 HAD-like" evidence="8">
    <location>
        <begin position="1"/>
        <end position="74"/>
    </location>
</feature>
<evidence type="ECO:0000256" key="2">
    <source>
        <dbReference type="ARBA" id="ARBA00007937"/>
    </source>
</evidence>
<dbReference type="PANTHER" id="PTHR15486:SF96">
    <property type="entry name" value="LIPID DROPLET-REGULATING VLDL ASSEMBLY FACTOR AUP1"/>
    <property type="match status" value="1"/>
</dbReference>
<evidence type="ECO:0000256" key="7">
    <source>
        <dbReference type="ARBA" id="ARBA00023315"/>
    </source>
</evidence>
<evidence type="ECO:0000256" key="6">
    <source>
        <dbReference type="ARBA" id="ARBA00023136"/>
    </source>
</evidence>
<dbReference type="Proteomes" id="UP000265520">
    <property type="component" value="Unassembled WGS sequence"/>
</dbReference>
<dbReference type="AlphaFoldDB" id="A0A392QD97"/>
<dbReference type="Gene3D" id="3.40.50.1000">
    <property type="entry name" value="HAD superfamily/HAD-like"/>
    <property type="match status" value="1"/>
</dbReference>
<dbReference type="GO" id="GO:0090447">
    <property type="term" value="F:glycerol-3-phosphate 2-O-acyltransferase activity"/>
    <property type="evidence" value="ECO:0007669"/>
    <property type="project" value="TreeGrafter"/>
</dbReference>
<dbReference type="InterPro" id="IPR023214">
    <property type="entry name" value="HAD_sf"/>
</dbReference>